<feature type="transmembrane region" description="Helical" evidence="13">
    <location>
        <begin position="138"/>
        <end position="156"/>
    </location>
</feature>
<evidence type="ECO:0000256" key="5">
    <source>
        <dbReference type="ARBA" id="ARBA00022692"/>
    </source>
</evidence>
<reference evidence="16" key="1">
    <citation type="submission" date="2025-08" db="UniProtKB">
        <authorList>
            <consortium name="RefSeq"/>
        </authorList>
    </citation>
    <scope>IDENTIFICATION</scope>
</reference>
<evidence type="ECO:0000256" key="10">
    <source>
        <dbReference type="ARBA" id="ARBA00023170"/>
    </source>
</evidence>
<dbReference type="InterPro" id="IPR017452">
    <property type="entry name" value="GPCR_Rhodpsn_7TM"/>
</dbReference>
<evidence type="ECO:0000256" key="11">
    <source>
        <dbReference type="ARBA" id="ARBA00023224"/>
    </source>
</evidence>
<evidence type="ECO:0000256" key="12">
    <source>
        <dbReference type="RuleBase" id="RU000688"/>
    </source>
</evidence>
<dbReference type="PRINTS" id="PR00237">
    <property type="entry name" value="GPCRRHODOPSN"/>
</dbReference>
<keyword evidence="9 13" id="KW-0472">Membrane</keyword>
<keyword evidence="15" id="KW-1185">Reference proteome</keyword>
<keyword evidence="11 12" id="KW-0807">Transducer</keyword>
<feature type="transmembrane region" description="Helical" evidence="13">
    <location>
        <begin position="240"/>
        <end position="258"/>
    </location>
</feature>
<dbReference type="GeneID" id="102367809"/>
<evidence type="ECO:0000256" key="8">
    <source>
        <dbReference type="ARBA" id="ARBA00023040"/>
    </source>
</evidence>
<dbReference type="InParanoid" id="A0A1U8DSZ6"/>
<feature type="transmembrane region" description="Helical" evidence="13">
    <location>
        <begin position="99"/>
        <end position="118"/>
    </location>
</feature>
<feature type="transmembrane region" description="Helical" evidence="13">
    <location>
        <begin position="195"/>
        <end position="220"/>
    </location>
</feature>
<evidence type="ECO:0000313" key="15">
    <source>
        <dbReference type="Proteomes" id="UP000189705"/>
    </source>
</evidence>
<keyword evidence="3 13" id="KW-1003">Cell membrane</keyword>
<evidence type="ECO:0000256" key="13">
    <source>
        <dbReference type="RuleBase" id="RU363047"/>
    </source>
</evidence>
<evidence type="ECO:0000259" key="14">
    <source>
        <dbReference type="PROSITE" id="PS50262"/>
    </source>
</evidence>
<accession>A0A1U8DSZ6</accession>
<evidence type="ECO:0000256" key="7">
    <source>
        <dbReference type="ARBA" id="ARBA00022989"/>
    </source>
</evidence>
<keyword evidence="5 12" id="KW-0812">Transmembrane</keyword>
<comment type="subcellular location">
    <subcellularLocation>
        <location evidence="2 13">Cell membrane</location>
        <topology evidence="2 13">Multi-pass membrane protein</topology>
    </subcellularLocation>
</comment>
<dbReference type="GO" id="GO:0005886">
    <property type="term" value="C:plasma membrane"/>
    <property type="evidence" value="ECO:0007669"/>
    <property type="project" value="UniProtKB-SubCell"/>
</dbReference>
<feature type="transmembrane region" description="Helical" evidence="13">
    <location>
        <begin position="60"/>
        <end position="79"/>
    </location>
</feature>
<comment type="function">
    <text evidence="1">Odorant receptor.</text>
</comment>
<dbReference type="PANTHER" id="PTHR26452">
    <property type="entry name" value="OLFACTORY RECEPTOR"/>
    <property type="match status" value="1"/>
</dbReference>
<organism evidence="15 16">
    <name type="scientific">Alligator sinensis</name>
    <name type="common">Chinese alligator</name>
    <dbReference type="NCBI Taxonomy" id="38654"/>
    <lineage>
        <taxon>Eukaryota</taxon>
        <taxon>Metazoa</taxon>
        <taxon>Chordata</taxon>
        <taxon>Craniata</taxon>
        <taxon>Vertebrata</taxon>
        <taxon>Euteleostomi</taxon>
        <taxon>Archelosauria</taxon>
        <taxon>Archosauria</taxon>
        <taxon>Crocodylia</taxon>
        <taxon>Alligatoridae</taxon>
        <taxon>Alligatorinae</taxon>
        <taxon>Alligator</taxon>
    </lineage>
</organism>
<keyword evidence="7 13" id="KW-1133">Transmembrane helix</keyword>
<feature type="domain" description="G-protein coupled receptors family 1 profile" evidence="14">
    <location>
        <begin position="39"/>
        <end position="288"/>
    </location>
</feature>
<feature type="transmembrane region" description="Helical" evidence="13">
    <location>
        <begin position="23"/>
        <end position="48"/>
    </location>
</feature>
<dbReference type="CDD" id="cd15227">
    <property type="entry name" value="7tmA_OR14-like"/>
    <property type="match status" value="1"/>
</dbReference>
<dbReference type="PROSITE" id="PS00237">
    <property type="entry name" value="G_PROTEIN_RECEP_F1_1"/>
    <property type="match status" value="1"/>
</dbReference>
<dbReference type="FunFam" id="1.20.1070.10:FF:000037">
    <property type="entry name" value="Olfactory receptor"/>
    <property type="match status" value="1"/>
</dbReference>
<dbReference type="PRINTS" id="PR00245">
    <property type="entry name" value="OLFACTORYR"/>
</dbReference>
<dbReference type="Gene3D" id="1.20.1070.10">
    <property type="entry name" value="Rhodopsin 7-helix transmembrane proteins"/>
    <property type="match status" value="1"/>
</dbReference>
<dbReference type="AlphaFoldDB" id="A0A1U8DSZ6"/>
<evidence type="ECO:0000256" key="6">
    <source>
        <dbReference type="ARBA" id="ARBA00022725"/>
    </source>
</evidence>
<keyword evidence="4 13" id="KW-0716">Sensory transduction</keyword>
<name>A0A1U8DSZ6_ALLSI</name>
<dbReference type="KEGG" id="asn:102367809"/>
<dbReference type="GO" id="GO:0004930">
    <property type="term" value="F:G protein-coupled receptor activity"/>
    <property type="evidence" value="ECO:0007669"/>
    <property type="project" value="UniProtKB-KW"/>
</dbReference>
<evidence type="ECO:0000313" key="16">
    <source>
        <dbReference type="RefSeq" id="XP_014380390.1"/>
    </source>
</evidence>
<dbReference type="PROSITE" id="PS50262">
    <property type="entry name" value="G_PROTEIN_RECEP_F1_2"/>
    <property type="match status" value="1"/>
</dbReference>
<evidence type="ECO:0000256" key="4">
    <source>
        <dbReference type="ARBA" id="ARBA00022606"/>
    </source>
</evidence>
<evidence type="ECO:0000256" key="1">
    <source>
        <dbReference type="ARBA" id="ARBA00002936"/>
    </source>
</evidence>
<protein>
    <recommendedName>
        <fullName evidence="13">Olfactory receptor</fullName>
    </recommendedName>
</protein>
<dbReference type="GO" id="GO:0004984">
    <property type="term" value="F:olfactory receptor activity"/>
    <property type="evidence" value="ECO:0007669"/>
    <property type="project" value="InterPro"/>
</dbReference>
<keyword evidence="10 12" id="KW-0675">Receptor</keyword>
<dbReference type="RefSeq" id="XP_014380390.1">
    <property type="nucleotide sequence ID" value="XM_014524904.1"/>
</dbReference>
<dbReference type="Pfam" id="PF13853">
    <property type="entry name" value="7tm_4"/>
    <property type="match status" value="1"/>
</dbReference>
<evidence type="ECO:0000256" key="2">
    <source>
        <dbReference type="ARBA" id="ARBA00004651"/>
    </source>
</evidence>
<comment type="similarity">
    <text evidence="12">Belongs to the G-protein coupled receptor 1 family.</text>
</comment>
<dbReference type="InterPro" id="IPR000276">
    <property type="entry name" value="GPCR_Rhodpsn"/>
</dbReference>
<dbReference type="SUPFAM" id="SSF81321">
    <property type="entry name" value="Family A G protein-coupled receptor-like"/>
    <property type="match status" value="1"/>
</dbReference>
<keyword evidence="8 12" id="KW-0297">G-protein coupled receptor</keyword>
<evidence type="ECO:0000256" key="9">
    <source>
        <dbReference type="ARBA" id="ARBA00023136"/>
    </source>
</evidence>
<dbReference type="OrthoDB" id="6151005at2759"/>
<dbReference type="InterPro" id="IPR050516">
    <property type="entry name" value="Olfactory_GPCR"/>
</dbReference>
<dbReference type="InterPro" id="IPR000725">
    <property type="entry name" value="Olfact_rcpt"/>
</dbReference>
<evidence type="ECO:0000256" key="3">
    <source>
        <dbReference type="ARBA" id="ARBA00022475"/>
    </source>
</evidence>
<proteinExistence type="inferred from homology"/>
<dbReference type="Proteomes" id="UP000189705">
    <property type="component" value="Unplaced"/>
</dbReference>
<keyword evidence="6 13" id="KW-0552">Olfaction</keyword>
<sequence>MSNQSSVSEFILLRFSDAWELEILYFFMFLVIYLTALIGNLLIIVAVVLDHHLHNPMHFFLMNLSILDVGTISVIIPKAMANSLLNIRTISSSGCATQVFFFDFLVGADLSLLTVMAYDRYVAICKPLHYEMVMNRRACVQIASTAWVAGMLNSAIHTGNMFALTFCGGNVVDLFFCEIPQLLKLSCSDTYFRELCLILFSFCLVLCCFILIIASYIQIFRAVLRIPSEQGRHKAFSTCIPHLVVVSLFVFCLIFAYLKPTSRTPSGLDLIVGVIYSVVPPTMNPIIYSMRNKEILAALRKLAHCLFFTDHQMLLLPQ</sequence>
<gene>
    <name evidence="16" type="primary">LOC102367809</name>
</gene>